<name>A0A0C9UUZ4_SPHS4</name>
<feature type="domain" description="AB hydrolase-1" evidence="1">
    <location>
        <begin position="34"/>
        <end position="272"/>
    </location>
</feature>
<dbReference type="Pfam" id="PF12697">
    <property type="entry name" value="Abhydrolase_6"/>
    <property type="match status" value="1"/>
</dbReference>
<organism evidence="2 3">
    <name type="scientific">Sphaerobolus stellatus (strain SS14)</name>
    <dbReference type="NCBI Taxonomy" id="990650"/>
    <lineage>
        <taxon>Eukaryota</taxon>
        <taxon>Fungi</taxon>
        <taxon>Dikarya</taxon>
        <taxon>Basidiomycota</taxon>
        <taxon>Agaricomycotina</taxon>
        <taxon>Agaricomycetes</taxon>
        <taxon>Phallomycetidae</taxon>
        <taxon>Geastrales</taxon>
        <taxon>Sphaerobolaceae</taxon>
        <taxon>Sphaerobolus</taxon>
    </lineage>
</organism>
<dbReference type="GO" id="GO:0016020">
    <property type="term" value="C:membrane"/>
    <property type="evidence" value="ECO:0007669"/>
    <property type="project" value="TreeGrafter"/>
</dbReference>
<dbReference type="AlphaFoldDB" id="A0A0C9UUZ4"/>
<evidence type="ECO:0000313" key="2">
    <source>
        <dbReference type="EMBL" id="KIJ46885.1"/>
    </source>
</evidence>
<reference evidence="2 3" key="1">
    <citation type="submission" date="2014-06" db="EMBL/GenBank/DDBJ databases">
        <title>Evolutionary Origins and Diversification of the Mycorrhizal Mutualists.</title>
        <authorList>
            <consortium name="DOE Joint Genome Institute"/>
            <consortium name="Mycorrhizal Genomics Consortium"/>
            <person name="Kohler A."/>
            <person name="Kuo A."/>
            <person name="Nagy L.G."/>
            <person name="Floudas D."/>
            <person name="Copeland A."/>
            <person name="Barry K.W."/>
            <person name="Cichocki N."/>
            <person name="Veneault-Fourrey C."/>
            <person name="LaButti K."/>
            <person name="Lindquist E.A."/>
            <person name="Lipzen A."/>
            <person name="Lundell T."/>
            <person name="Morin E."/>
            <person name="Murat C."/>
            <person name="Riley R."/>
            <person name="Ohm R."/>
            <person name="Sun H."/>
            <person name="Tunlid A."/>
            <person name="Henrissat B."/>
            <person name="Grigoriev I.V."/>
            <person name="Hibbett D.S."/>
            <person name="Martin F."/>
        </authorList>
    </citation>
    <scope>NUCLEOTIDE SEQUENCE [LARGE SCALE GENOMIC DNA]</scope>
    <source>
        <strain evidence="2 3">SS14</strain>
    </source>
</reference>
<evidence type="ECO:0000259" key="1">
    <source>
        <dbReference type="Pfam" id="PF12697"/>
    </source>
</evidence>
<evidence type="ECO:0000313" key="3">
    <source>
        <dbReference type="Proteomes" id="UP000054279"/>
    </source>
</evidence>
<dbReference type="PANTHER" id="PTHR43798">
    <property type="entry name" value="MONOACYLGLYCEROL LIPASE"/>
    <property type="match status" value="1"/>
</dbReference>
<dbReference type="InterPro" id="IPR000073">
    <property type="entry name" value="AB_hydrolase_1"/>
</dbReference>
<keyword evidence="3" id="KW-1185">Reference proteome</keyword>
<dbReference type="PANTHER" id="PTHR43798:SF27">
    <property type="entry name" value="HYDROLASE ALPHA_BETA HYDROLASE FOLD FAMILY"/>
    <property type="match status" value="1"/>
</dbReference>
<sequence length="291" mass="32583">MAVNHPRIEIVKSNDGTEIYAEATGNKSKPTVAFVHGLGLSSVVWDAQFLDSELTERIYAIRYDLRGHGRSGKPLEPAAWTSERFAEDFHAVMSIFRVNKPILVGWSYGCTPAVDLATKFGPNYLRALVYVGGLPYTHAGHIVTDVQRSDVRSLLRQPNQNAFQEARGSNLRKTFGDPDSIPVTIYEQWAKATSMQPQAVFLEVLRRKQDTTHLWEQCGPILPLLVIHGQADRICDHDAAIKEARLKFKNVDIESWPSVGHAPFLENKEKFNSVITSWVAKVTSEVTKSNL</sequence>
<gene>
    <name evidence="2" type="ORF">M422DRAFT_29072</name>
</gene>
<dbReference type="OrthoDB" id="408373at2759"/>
<dbReference type="EMBL" id="KN837105">
    <property type="protein sequence ID" value="KIJ46885.1"/>
    <property type="molecule type" value="Genomic_DNA"/>
</dbReference>
<accession>A0A0C9UUZ4</accession>
<dbReference type="Proteomes" id="UP000054279">
    <property type="component" value="Unassembled WGS sequence"/>
</dbReference>
<dbReference type="SUPFAM" id="SSF53474">
    <property type="entry name" value="alpha/beta-Hydrolases"/>
    <property type="match status" value="1"/>
</dbReference>
<dbReference type="HOGENOM" id="CLU_020336_18_1_1"/>
<dbReference type="InterPro" id="IPR029058">
    <property type="entry name" value="AB_hydrolase_fold"/>
</dbReference>
<dbReference type="InterPro" id="IPR050266">
    <property type="entry name" value="AB_hydrolase_sf"/>
</dbReference>
<proteinExistence type="predicted"/>
<dbReference type="Gene3D" id="3.40.50.1820">
    <property type="entry name" value="alpha/beta hydrolase"/>
    <property type="match status" value="1"/>
</dbReference>
<protein>
    <recommendedName>
        <fullName evidence="1">AB hydrolase-1 domain-containing protein</fullName>
    </recommendedName>
</protein>